<accession>A0A9W8EFX9</accession>
<evidence type="ECO:0000256" key="1">
    <source>
        <dbReference type="ARBA" id="ARBA00004477"/>
    </source>
</evidence>
<dbReference type="InterPro" id="IPR007873">
    <property type="entry name" value="Glycosyltransferase_ALG3"/>
</dbReference>
<dbReference type="AlphaFoldDB" id="A0A9W8EFX9"/>
<evidence type="ECO:0000256" key="5">
    <source>
        <dbReference type="ARBA" id="ARBA00022676"/>
    </source>
</evidence>
<feature type="transmembrane region" description="Helical" evidence="14">
    <location>
        <begin position="397"/>
        <end position="419"/>
    </location>
</feature>
<dbReference type="GO" id="GO:0005789">
    <property type="term" value="C:endoplasmic reticulum membrane"/>
    <property type="evidence" value="ECO:0007669"/>
    <property type="project" value="UniProtKB-SubCell"/>
</dbReference>
<evidence type="ECO:0000313" key="16">
    <source>
        <dbReference type="Proteomes" id="UP001150907"/>
    </source>
</evidence>
<evidence type="ECO:0000256" key="14">
    <source>
        <dbReference type="RuleBase" id="RU364047"/>
    </source>
</evidence>
<comment type="function">
    <text evidence="11 14">Dol-P-Man:Man(5)GlcNAc(2)-PP-Dol alpha-1,3-mannosyltransferase that operates in the biosynthetic pathway of dolichol-linked oligosaccharides, the glycan precursors employed in protein asparagine (N)-glycosylation. The assembly of dolichol-linked oligosaccharides begins on the cytosolic side of the endoplasmic reticulum membrane and finishes in its lumen. The sequential addition of sugars to dolichol pyrophosphate produces dolichol-linked oligosaccharides containing fourteen sugars, including two GlcNAcs, nine mannoses and three glucoses. Once assembled, the oligosaccharide is transferred from the lipid to nascent proteins by oligosaccharyltransferases. In the lumen of the endoplasmic reticulum, adds the first dolichyl beta-D-mannosyl phosphate derived mannose in an alpha-1,3 linkage to Man(5)GlcNAc(2)-PP-dolichol to produce Man(6)GlcNAc(2)-PP-dolichol.</text>
</comment>
<comment type="pathway">
    <text evidence="2 14">Protein modification; protein glycosylation.</text>
</comment>
<keyword evidence="9 14" id="KW-1133">Transmembrane helix</keyword>
<keyword evidence="7 14" id="KW-0812">Transmembrane</keyword>
<keyword evidence="16" id="KW-1185">Reference proteome</keyword>
<evidence type="ECO:0000256" key="12">
    <source>
        <dbReference type="ARBA" id="ARBA00049506"/>
    </source>
</evidence>
<feature type="transmembrane region" description="Helical" evidence="14">
    <location>
        <begin position="31"/>
        <end position="51"/>
    </location>
</feature>
<dbReference type="OrthoDB" id="20028at2759"/>
<dbReference type="EC" id="2.4.1.258" evidence="3 14"/>
<dbReference type="EMBL" id="JANBQF010000151">
    <property type="protein sequence ID" value="KAJ2004492.1"/>
    <property type="molecule type" value="Genomic_DNA"/>
</dbReference>
<keyword evidence="8 14" id="KW-0256">Endoplasmic reticulum</keyword>
<dbReference type="Pfam" id="PF05208">
    <property type="entry name" value="ALG3"/>
    <property type="match status" value="1"/>
</dbReference>
<name>A0A9W8EFX9_9FUNG</name>
<feature type="transmembrane region" description="Helical" evidence="14">
    <location>
        <begin position="156"/>
        <end position="178"/>
    </location>
</feature>
<comment type="caution">
    <text evidence="15">The sequence shown here is derived from an EMBL/GenBank/DDBJ whole genome shotgun (WGS) entry which is preliminary data.</text>
</comment>
<evidence type="ECO:0000256" key="9">
    <source>
        <dbReference type="ARBA" id="ARBA00022989"/>
    </source>
</evidence>
<evidence type="ECO:0000256" key="13">
    <source>
        <dbReference type="ARBA" id="ARBA00093457"/>
    </source>
</evidence>
<comment type="subcellular location">
    <subcellularLocation>
        <location evidence="1 14">Endoplasmic reticulum membrane</location>
        <topology evidence="1 14">Multi-pass membrane protein</topology>
    </subcellularLocation>
</comment>
<reference evidence="15" key="1">
    <citation type="submission" date="2022-07" db="EMBL/GenBank/DDBJ databases">
        <title>Phylogenomic reconstructions and comparative analyses of Kickxellomycotina fungi.</title>
        <authorList>
            <person name="Reynolds N.K."/>
            <person name="Stajich J.E."/>
            <person name="Barry K."/>
            <person name="Grigoriev I.V."/>
            <person name="Crous P."/>
            <person name="Smith M.E."/>
        </authorList>
    </citation>
    <scope>NUCLEOTIDE SEQUENCE</scope>
    <source>
        <strain evidence="15">IMI 214461</strain>
    </source>
</reference>
<dbReference type="GO" id="GO:0052925">
    <property type="term" value="F:dol-P-Man:Man(5)GlcNAc(2)-PP-Dol alpha-1,3-mannosyltransferase activity"/>
    <property type="evidence" value="ECO:0007669"/>
    <property type="project" value="UniProtKB-EC"/>
</dbReference>
<evidence type="ECO:0000256" key="2">
    <source>
        <dbReference type="ARBA" id="ARBA00004922"/>
    </source>
</evidence>
<keyword evidence="5 14" id="KW-0328">Glycosyltransferase</keyword>
<comment type="catalytic activity">
    <reaction evidence="12 14">
        <text>an alpha-D-Man-(1-&gt;2)-alpha-D-Man-(1-&gt;2)-alpha-D-Man-(1-&gt;3)-[alpha-D-Man-(1-&gt;6)]-beta-D-Man-(1-&gt;4)-beta-D-GlcNAc-(1-&gt;4)-alpha-D-GlcNAc-diphospho-di-trans,poly-cis-dolichol + a di-trans,poly-cis-dolichyl beta-D-mannosyl phosphate = an alpha-D-Man-(1-&gt;2)-alpha-D-Man-(1-&gt;2)-alpha-D-Man-(1-&gt;3)-[alpha-D-Man-(1-&gt;3)-alpha-D-Man-(1-&gt;6)]-beta-D-Man-(1-&gt;4)-beta-D-GlcNAc-(1-&gt;4)-alpha-D-GlcNAc-diphospho-di-trans,poly-cis-dolichol + a di-trans,poly-cis-dolichyl phosphate + H(+)</text>
        <dbReference type="Rhea" id="RHEA:29527"/>
        <dbReference type="Rhea" id="RHEA-COMP:19498"/>
        <dbReference type="Rhea" id="RHEA-COMP:19501"/>
        <dbReference type="Rhea" id="RHEA-COMP:19516"/>
        <dbReference type="Rhea" id="RHEA-COMP:19517"/>
        <dbReference type="ChEBI" id="CHEBI:15378"/>
        <dbReference type="ChEBI" id="CHEBI:57683"/>
        <dbReference type="ChEBI" id="CHEBI:58211"/>
        <dbReference type="ChEBI" id="CHEBI:132515"/>
        <dbReference type="ChEBI" id="CHEBI:132516"/>
        <dbReference type="EC" id="2.4.1.258"/>
    </reaction>
    <physiologicalReaction direction="left-to-right" evidence="12 14">
        <dbReference type="Rhea" id="RHEA:29528"/>
    </physiologicalReaction>
</comment>
<feature type="transmembrane region" description="Helical" evidence="14">
    <location>
        <begin position="333"/>
        <end position="351"/>
    </location>
</feature>
<dbReference type="PANTHER" id="PTHR12646:SF0">
    <property type="entry name" value="DOL-P-MAN:MAN(5)GLCNAC(2)-PP-DOL ALPHA-1,3-MANNOSYLTRANSFERASE"/>
    <property type="match status" value="1"/>
</dbReference>
<sequence length="432" mass="48483">MPSAAIAPPRDAPLAARIRVLVRDVLFTPQYFTPIAALLIAFEAVLNYAIIQRIGYTEIDWRAYMQEVEGVIAGERNYLRLKGDTGPLVYPAGFVWVYEALWYVTDGGSNIRRAQYVFMGIYLATLAVVLAIYRHARLSPVALALLVLSKRLHSIYVLRLFNDSVAMLPAYLAIYAMLPSAGRSAMRWSGLLLSLGIAVKMNVQLMLPGAAYIWWRAGSVSTVCAQLAVVAGSQTLITAPFLSTYPTEYVARAFDFGRQFDFTWTVNWRFVGSQVFLSQKWAEFLLVAHLGLLLALGLYAWPRLAGLSAWAVVRDGFRTCQQRKSNRPDTNEVLAVMFSANFVGIVCARSLHYQFYSWYFHMLPFLLHKSRLPAVVQLATWLVVEYAWNVYPSTSLSSILLLSAHLLLLAKLVHSFVMADTPLPRLAKRKAL</sequence>
<evidence type="ECO:0000256" key="7">
    <source>
        <dbReference type="ARBA" id="ARBA00022692"/>
    </source>
</evidence>
<evidence type="ECO:0000256" key="3">
    <source>
        <dbReference type="ARBA" id="ARBA00011964"/>
    </source>
</evidence>
<keyword evidence="6 14" id="KW-0808">Transferase</keyword>
<evidence type="ECO:0000256" key="10">
    <source>
        <dbReference type="ARBA" id="ARBA00023136"/>
    </source>
</evidence>
<feature type="transmembrane region" description="Helical" evidence="14">
    <location>
        <begin position="190"/>
        <end position="214"/>
    </location>
</feature>
<evidence type="ECO:0000256" key="6">
    <source>
        <dbReference type="ARBA" id="ARBA00022679"/>
    </source>
</evidence>
<comment type="similarity">
    <text evidence="13">Belongs to the glycosyltransferase ALG3 family.</text>
</comment>
<evidence type="ECO:0000256" key="8">
    <source>
        <dbReference type="ARBA" id="ARBA00022824"/>
    </source>
</evidence>
<feature type="transmembrane region" description="Helical" evidence="14">
    <location>
        <begin position="116"/>
        <end position="136"/>
    </location>
</feature>
<evidence type="ECO:0000313" key="15">
    <source>
        <dbReference type="EMBL" id="KAJ2004492.1"/>
    </source>
</evidence>
<keyword evidence="10 14" id="KW-0472">Membrane</keyword>
<dbReference type="Proteomes" id="UP001150907">
    <property type="component" value="Unassembled WGS sequence"/>
</dbReference>
<gene>
    <name evidence="15" type="primary">ALG3</name>
    <name evidence="15" type="ORF">H4R26_002474</name>
</gene>
<dbReference type="PANTHER" id="PTHR12646">
    <property type="entry name" value="NOT56 - RELATED"/>
    <property type="match status" value="1"/>
</dbReference>
<proteinExistence type="inferred from homology"/>
<evidence type="ECO:0000256" key="11">
    <source>
        <dbReference type="ARBA" id="ARBA00044743"/>
    </source>
</evidence>
<protein>
    <recommendedName>
        <fullName evidence="4 14">Dol-P-Man:Man(5)GlcNAc(2)-PP-Dol alpha-1,3-mannosyltransferase</fullName>
        <ecNumber evidence="3 14">2.4.1.258</ecNumber>
    </recommendedName>
    <alternativeName>
        <fullName evidence="14">Dol-P-Man-dependent alpha(1-3)-mannosyltransferase</fullName>
    </alternativeName>
</protein>
<organism evidence="15 16">
    <name type="scientific">Coemansia thaxteri</name>
    <dbReference type="NCBI Taxonomy" id="2663907"/>
    <lineage>
        <taxon>Eukaryota</taxon>
        <taxon>Fungi</taxon>
        <taxon>Fungi incertae sedis</taxon>
        <taxon>Zoopagomycota</taxon>
        <taxon>Kickxellomycotina</taxon>
        <taxon>Kickxellomycetes</taxon>
        <taxon>Kickxellales</taxon>
        <taxon>Kickxellaceae</taxon>
        <taxon>Coemansia</taxon>
    </lineage>
</organism>
<evidence type="ECO:0000256" key="4">
    <source>
        <dbReference type="ARBA" id="ARBA00015561"/>
    </source>
</evidence>